<reference evidence="5 6" key="1">
    <citation type="submission" date="2017-01" db="EMBL/GenBank/DDBJ databases">
        <title>Draft genome sequence of Diplodia seriata F98.1, a fungal species involved in grapevine trunk diseases.</title>
        <authorList>
            <person name="Robert-Siegwald G."/>
            <person name="Vallet J."/>
            <person name="Abou-Mansour E."/>
            <person name="Xu J."/>
            <person name="Rey P."/>
            <person name="Bertsch C."/>
            <person name="Rego C."/>
            <person name="Larignon P."/>
            <person name="Fontaine F."/>
            <person name="Lebrun M.-H."/>
        </authorList>
    </citation>
    <scope>NUCLEOTIDE SEQUENCE [LARGE SCALE GENOMIC DNA]</scope>
    <source>
        <strain evidence="5 6">F98.1</strain>
    </source>
</reference>
<feature type="region of interest" description="Disordered" evidence="4">
    <location>
        <begin position="575"/>
        <end position="594"/>
    </location>
</feature>
<dbReference type="InterPro" id="IPR011990">
    <property type="entry name" value="TPR-like_helical_dom_sf"/>
</dbReference>
<feature type="compositionally biased region" description="Basic and acidic residues" evidence="4">
    <location>
        <begin position="736"/>
        <end position="753"/>
    </location>
</feature>
<dbReference type="InterPro" id="IPR044244">
    <property type="entry name" value="TTC27/Emw1"/>
</dbReference>
<feature type="repeat" description="TPR" evidence="3">
    <location>
        <begin position="662"/>
        <end position="695"/>
    </location>
</feature>
<evidence type="ECO:0000313" key="6">
    <source>
        <dbReference type="Proteomes" id="UP000190776"/>
    </source>
</evidence>
<dbReference type="InterPro" id="IPR019734">
    <property type="entry name" value="TPR_rpt"/>
</dbReference>
<dbReference type="SUPFAM" id="SSF48452">
    <property type="entry name" value="TPR-like"/>
    <property type="match status" value="1"/>
</dbReference>
<feature type="repeat" description="TPR" evidence="3">
    <location>
        <begin position="628"/>
        <end position="661"/>
    </location>
</feature>
<name>A0A1S8B3S6_9PEZI</name>
<dbReference type="PANTHER" id="PTHR16193:SF0">
    <property type="entry name" value="TETRATRICOPEPTIDE REPEAT PROTEIN 27"/>
    <property type="match status" value="1"/>
</dbReference>
<dbReference type="STRING" id="420778.A0A1S8B3S6"/>
<dbReference type="EMBL" id="MSZU01000114">
    <property type="protein sequence ID" value="OMP82200.1"/>
    <property type="molecule type" value="Genomic_DNA"/>
</dbReference>
<evidence type="ECO:0000256" key="1">
    <source>
        <dbReference type="ARBA" id="ARBA00022737"/>
    </source>
</evidence>
<dbReference type="OrthoDB" id="1936594at2759"/>
<gene>
    <name evidence="5" type="ORF">BK809_0006510</name>
</gene>
<evidence type="ECO:0000256" key="2">
    <source>
        <dbReference type="ARBA" id="ARBA00022803"/>
    </source>
</evidence>
<dbReference type="PANTHER" id="PTHR16193">
    <property type="entry name" value="TETRATRICOPEPTIDE REPEAT PROTEIN 27"/>
    <property type="match status" value="1"/>
</dbReference>
<protein>
    <submittedName>
        <fullName evidence="5">TPR repeat-containing protein</fullName>
    </submittedName>
</protein>
<feature type="region of interest" description="Disordered" evidence="4">
    <location>
        <begin position="314"/>
        <end position="345"/>
    </location>
</feature>
<keyword evidence="2 3" id="KW-0802">TPR repeat</keyword>
<sequence>MTDAFLALFRRAALPEGSSPPISEQLAALEAGDFEALLSQGDTARALLGRHDIADAPAPPSDYPLWTNWIHRRLLALLSTSPEKKQKRETAVELVAVAVAALAAFVQTNVTGPPLPFASARAVLPEEVAADERALREARRRLVQGLGADGAAAYARTPNVELLCLADAVVVEAFGEVEAALLLGEGEGSMMMVTVLRWARLRVLVLRQRLLGGEVAPSLQVAIYGELEALEREVLKEGEEVVDEVVRDARVPFLLERASIHTLHGFDKKAREDLDRAAKEREFEFALTGLLGKRTKFQEKETSQLVVLARSKGTETGDETGKGKGKVVVKEAEGDDAESKPKTLDLNDDTLLESISFTEKPKSSTDIQDENSLPPSLAALDPGNQPKLDPLDSIILLSLASSITNTSPQNGLTREETVPYATRALEGGSSNWQVYTQALLVRSRTEGYRARTAERGLLQLQAVVDQVIADTSGDGATATASGNGSAATFLPRPQEEDSAPVSERLRYVFQLCTPTRWELESELAQAWVKMGGLRSALEIYERLGMWAEVALCWAATERDDKARLTVRRELFHATDGDDDAAGEDEKWEGAPRDPLPGDAPRLYCILGDITKDLDMYEKAWEVSGNRYARAQRSLGRHYFAEKEYVKSANAYNKSLRVNQLNEKSWFALGCALLELTEFERAVQAFTRVVQLDDTDAEAWSNLAAALLHLEPKTGEEDDEDANAAAPKLDDEEEDDPNHIDVTKRSRRDPQQHRRDALKALKRAAHLQFDNFRMWDNLLTVAASLNPPSLADVITAQRRIIDLRGQTDGEKCIDAAILDALVRDVIALEDGGYDAAKPGPTRMLVRMVDEAVVPLITGSRQLWATVARLALWRGRPAAALDAHEKAWRAATASRPGWESTGTEAGWNEVVDATVELVAAYESLGPMERTEGLAAGSGQVVAKDWKFKARSAIKGICGRAKETWEGTEGWERLREALDGLKGA</sequence>
<dbReference type="AlphaFoldDB" id="A0A1S8B3S6"/>
<organism evidence="5 6">
    <name type="scientific">Diplodia seriata</name>
    <dbReference type="NCBI Taxonomy" id="420778"/>
    <lineage>
        <taxon>Eukaryota</taxon>
        <taxon>Fungi</taxon>
        <taxon>Dikarya</taxon>
        <taxon>Ascomycota</taxon>
        <taxon>Pezizomycotina</taxon>
        <taxon>Dothideomycetes</taxon>
        <taxon>Dothideomycetes incertae sedis</taxon>
        <taxon>Botryosphaeriales</taxon>
        <taxon>Botryosphaeriaceae</taxon>
        <taxon>Diplodia</taxon>
    </lineage>
</organism>
<dbReference type="Proteomes" id="UP000190776">
    <property type="component" value="Unassembled WGS sequence"/>
</dbReference>
<dbReference type="SMART" id="SM00028">
    <property type="entry name" value="TPR"/>
    <property type="match status" value="2"/>
</dbReference>
<proteinExistence type="predicted"/>
<feature type="region of interest" description="Disordered" evidence="4">
    <location>
        <begin position="473"/>
        <end position="497"/>
    </location>
</feature>
<keyword evidence="1" id="KW-0677">Repeat</keyword>
<feature type="compositionally biased region" description="Polar residues" evidence="4">
    <location>
        <begin position="364"/>
        <end position="374"/>
    </location>
</feature>
<dbReference type="Gene3D" id="1.25.40.10">
    <property type="entry name" value="Tetratricopeptide repeat domain"/>
    <property type="match status" value="1"/>
</dbReference>
<feature type="region of interest" description="Disordered" evidence="4">
    <location>
        <begin position="710"/>
        <end position="753"/>
    </location>
</feature>
<feature type="region of interest" description="Disordered" evidence="4">
    <location>
        <begin position="357"/>
        <end position="385"/>
    </location>
</feature>
<evidence type="ECO:0000256" key="3">
    <source>
        <dbReference type="PROSITE-ProRule" id="PRU00339"/>
    </source>
</evidence>
<evidence type="ECO:0000313" key="5">
    <source>
        <dbReference type="EMBL" id="OMP82200.1"/>
    </source>
</evidence>
<dbReference type="PROSITE" id="PS50005">
    <property type="entry name" value="TPR"/>
    <property type="match status" value="2"/>
</dbReference>
<evidence type="ECO:0000256" key="4">
    <source>
        <dbReference type="SAM" id="MobiDB-lite"/>
    </source>
</evidence>
<accession>A0A1S8B3S6</accession>
<comment type="caution">
    <text evidence="5">The sequence shown here is derived from an EMBL/GenBank/DDBJ whole genome shotgun (WGS) entry which is preliminary data.</text>
</comment>
<feature type="compositionally biased region" description="Low complexity" evidence="4">
    <location>
        <begin position="473"/>
        <end position="488"/>
    </location>
</feature>